<dbReference type="Gene3D" id="1.20.142.10">
    <property type="entry name" value="Poly(ADP-ribose) polymerase, regulatory domain"/>
    <property type="match status" value="1"/>
</dbReference>
<evidence type="ECO:0000259" key="16">
    <source>
        <dbReference type="PROSITE" id="PS50172"/>
    </source>
</evidence>
<evidence type="ECO:0000256" key="6">
    <source>
        <dbReference type="ARBA" id="ARBA00022765"/>
    </source>
</evidence>
<keyword evidence="7" id="KW-0863">Zinc-finger</keyword>
<dbReference type="Pfam" id="PF05406">
    <property type="entry name" value="WGR"/>
    <property type="match status" value="1"/>
</dbReference>
<keyword evidence="8" id="KW-0862">Zinc</keyword>
<dbReference type="PROSITE" id="PS51060">
    <property type="entry name" value="PARP_ALPHA_HD"/>
    <property type="match status" value="1"/>
</dbReference>
<dbReference type="GO" id="GO:0008270">
    <property type="term" value="F:zinc ion binding"/>
    <property type="evidence" value="ECO:0007669"/>
    <property type="project" value="UniProtKB-KW"/>
</dbReference>
<dbReference type="InterPro" id="IPR001510">
    <property type="entry name" value="Znf_PARP"/>
</dbReference>
<dbReference type="CDD" id="cd01437">
    <property type="entry name" value="parp_like"/>
    <property type="match status" value="1"/>
</dbReference>
<keyword evidence="2 13" id="KW-0328">Glycosyltransferase</keyword>
<feature type="region of interest" description="Disordered" evidence="14">
    <location>
        <begin position="203"/>
        <end position="243"/>
    </location>
</feature>
<keyword evidence="3 13" id="KW-0808">Transferase</keyword>
<dbReference type="EMBL" id="JAAPAO010000090">
    <property type="protein sequence ID" value="KAF4673128.1"/>
    <property type="molecule type" value="Genomic_DNA"/>
</dbReference>
<dbReference type="SMART" id="SM01336">
    <property type="entry name" value="zf-PARP"/>
    <property type="match status" value="2"/>
</dbReference>
<evidence type="ECO:0000256" key="4">
    <source>
        <dbReference type="ARBA" id="ARBA00022695"/>
    </source>
</evidence>
<keyword evidence="10" id="KW-0539">Nucleus</keyword>
<evidence type="ECO:0000313" key="21">
    <source>
        <dbReference type="Proteomes" id="UP000591131"/>
    </source>
</evidence>
<dbReference type="PANTHER" id="PTHR10459:SF80">
    <property type="entry name" value="POLY [ADP-RIBOSE] POLYMERASE 1"/>
    <property type="match status" value="1"/>
</dbReference>
<dbReference type="Pfam" id="PF02877">
    <property type="entry name" value="PARP_reg"/>
    <property type="match status" value="1"/>
</dbReference>
<dbReference type="FunFam" id="3.90.228.10:FF:000002">
    <property type="entry name" value="Poly [ADP-ribose] polymerase"/>
    <property type="match status" value="1"/>
</dbReference>
<dbReference type="CDD" id="cd08001">
    <property type="entry name" value="WGR_PARP1_like"/>
    <property type="match status" value="1"/>
</dbReference>
<feature type="domain" description="WGR" evidence="19">
    <location>
        <begin position="544"/>
        <end position="642"/>
    </location>
</feature>
<keyword evidence="5" id="KW-0479">Metal-binding</keyword>
<dbReference type="PANTHER" id="PTHR10459">
    <property type="entry name" value="DNA LIGASE"/>
    <property type="match status" value="1"/>
</dbReference>
<keyword evidence="4" id="KW-0548">Nucleotidyltransferase</keyword>
<evidence type="ECO:0000313" key="20">
    <source>
        <dbReference type="EMBL" id="KAF4673128.1"/>
    </source>
</evidence>
<dbReference type="GO" id="GO:0003677">
    <property type="term" value="F:DNA binding"/>
    <property type="evidence" value="ECO:0007669"/>
    <property type="project" value="InterPro"/>
</dbReference>
<evidence type="ECO:0000259" key="15">
    <source>
        <dbReference type="PROSITE" id="PS50064"/>
    </source>
</evidence>
<evidence type="ECO:0000256" key="8">
    <source>
        <dbReference type="ARBA" id="ARBA00022833"/>
    </source>
</evidence>
<dbReference type="InterPro" id="IPR012982">
    <property type="entry name" value="PARP1-like_PADR1_Zn_ribbon"/>
</dbReference>
<reference evidence="20 21" key="1">
    <citation type="submission" date="2020-04" db="EMBL/GenBank/DDBJ databases">
        <title>Perkinsus chesapeaki whole genome sequence.</title>
        <authorList>
            <person name="Bogema D.R."/>
        </authorList>
    </citation>
    <scope>NUCLEOTIDE SEQUENCE [LARGE SCALE GENOMIC DNA]</scope>
    <source>
        <strain evidence="20">ATCC PRA-425</strain>
    </source>
</reference>
<dbReference type="GO" id="GO:0003950">
    <property type="term" value="F:NAD+ poly-ADP-ribosyltransferase activity"/>
    <property type="evidence" value="ECO:0007669"/>
    <property type="project" value="UniProtKB-UniRule"/>
</dbReference>
<organism evidence="20 21">
    <name type="scientific">Perkinsus chesapeaki</name>
    <name type="common">Clam parasite</name>
    <name type="synonym">Perkinsus andrewsi</name>
    <dbReference type="NCBI Taxonomy" id="330153"/>
    <lineage>
        <taxon>Eukaryota</taxon>
        <taxon>Sar</taxon>
        <taxon>Alveolata</taxon>
        <taxon>Perkinsozoa</taxon>
        <taxon>Perkinsea</taxon>
        <taxon>Perkinsida</taxon>
        <taxon>Perkinsidae</taxon>
        <taxon>Perkinsus</taxon>
    </lineage>
</organism>
<dbReference type="EC" id="2.4.2.-" evidence="13"/>
<dbReference type="PROSITE" id="PS51977">
    <property type="entry name" value="WGR"/>
    <property type="match status" value="1"/>
</dbReference>
<comment type="caution">
    <text evidence="20">The sequence shown here is derived from an EMBL/GenBank/DDBJ whole genome shotgun (WGS) entry which is preliminary data.</text>
</comment>
<evidence type="ECO:0000256" key="3">
    <source>
        <dbReference type="ARBA" id="ARBA00022679"/>
    </source>
</evidence>
<protein>
    <recommendedName>
        <fullName evidence="13">Poly [ADP-ribose] polymerase</fullName>
        <shortName evidence="13">PARP</shortName>
        <ecNumber evidence="13">2.4.2.-</ecNumber>
    </recommendedName>
</protein>
<feature type="region of interest" description="Disordered" evidence="14">
    <location>
        <begin position="85"/>
        <end position="105"/>
    </location>
</feature>
<dbReference type="Gene3D" id="3.90.228.10">
    <property type="match status" value="1"/>
</dbReference>
<dbReference type="Pfam" id="PF08063">
    <property type="entry name" value="Zn_ribbon_PADR1"/>
    <property type="match status" value="1"/>
</dbReference>
<dbReference type="Gene3D" id="3.40.50.10190">
    <property type="entry name" value="BRCT domain"/>
    <property type="match status" value="1"/>
</dbReference>
<dbReference type="SMART" id="SM00292">
    <property type="entry name" value="BRCT"/>
    <property type="match status" value="1"/>
</dbReference>
<dbReference type="OrthoDB" id="2017365at2759"/>
<dbReference type="InterPro" id="IPR008893">
    <property type="entry name" value="WGR_domain"/>
</dbReference>
<dbReference type="InterPro" id="IPR036616">
    <property type="entry name" value="Poly(ADP-ribose)pol_reg_dom_sf"/>
</dbReference>
<dbReference type="InterPro" id="IPR036930">
    <property type="entry name" value="WGR_dom_sf"/>
</dbReference>
<evidence type="ECO:0000256" key="14">
    <source>
        <dbReference type="SAM" id="MobiDB-lite"/>
    </source>
</evidence>
<feature type="domain" description="PARP catalytic" evidence="17">
    <location>
        <begin position="808"/>
        <end position="1052"/>
    </location>
</feature>
<comment type="similarity">
    <text evidence="11">Belongs to the ARTD/PARP family.</text>
</comment>
<dbReference type="SMART" id="SM01335">
    <property type="entry name" value="PADR1"/>
    <property type="match status" value="1"/>
</dbReference>
<evidence type="ECO:0000256" key="11">
    <source>
        <dbReference type="ARBA" id="ARBA00024347"/>
    </source>
</evidence>
<keyword evidence="9 13" id="KW-0520">NAD</keyword>
<dbReference type="Pfam" id="PF00645">
    <property type="entry name" value="zf-PARP"/>
    <property type="match status" value="2"/>
</dbReference>
<feature type="region of interest" description="Disordered" evidence="14">
    <location>
        <begin position="650"/>
        <end position="670"/>
    </location>
</feature>
<evidence type="ECO:0000259" key="19">
    <source>
        <dbReference type="PROSITE" id="PS51977"/>
    </source>
</evidence>
<comment type="subcellular location">
    <subcellularLocation>
        <location evidence="1">Nucleus</location>
    </subcellularLocation>
</comment>
<evidence type="ECO:0000259" key="18">
    <source>
        <dbReference type="PROSITE" id="PS51060"/>
    </source>
</evidence>
<dbReference type="PROSITE" id="PS52007">
    <property type="entry name" value="PADR1"/>
    <property type="match status" value="1"/>
</dbReference>
<keyword evidence="6" id="KW-0013">ADP-ribosylation</keyword>
<dbReference type="GO" id="GO:1990404">
    <property type="term" value="F:NAD+-protein mono-ADP-ribosyltransferase activity"/>
    <property type="evidence" value="ECO:0007669"/>
    <property type="project" value="TreeGrafter"/>
</dbReference>
<dbReference type="SMART" id="SM00773">
    <property type="entry name" value="WGR"/>
    <property type="match status" value="1"/>
</dbReference>
<evidence type="ECO:0000256" key="5">
    <source>
        <dbReference type="ARBA" id="ARBA00022723"/>
    </source>
</evidence>
<evidence type="ECO:0000256" key="7">
    <source>
        <dbReference type="ARBA" id="ARBA00022771"/>
    </source>
</evidence>
<dbReference type="SUPFAM" id="SSF142921">
    <property type="entry name" value="WGR domain-like"/>
    <property type="match status" value="1"/>
</dbReference>
<dbReference type="Gene3D" id="3.90.640.80">
    <property type="match status" value="1"/>
</dbReference>
<evidence type="ECO:0000259" key="17">
    <source>
        <dbReference type="PROSITE" id="PS51059"/>
    </source>
</evidence>
<feature type="region of interest" description="Disordered" evidence="14">
    <location>
        <begin position="1407"/>
        <end position="1433"/>
    </location>
</feature>
<dbReference type="InterPro" id="IPR036957">
    <property type="entry name" value="Znf_PARP_sf"/>
</dbReference>
<dbReference type="Pfam" id="PF16589">
    <property type="entry name" value="BRCT_2"/>
    <property type="match status" value="1"/>
</dbReference>
<feature type="domain" description="PARP-type" evidence="15">
    <location>
        <begin position="110"/>
        <end position="200"/>
    </location>
</feature>
<dbReference type="SUPFAM" id="SSF52113">
    <property type="entry name" value="BRCT domain"/>
    <property type="match status" value="1"/>
</dbReference>
<dbReference type="PROSITE" id="PS50172">
    <property type="entry name" value="BRCT"/>
    <property type="match status" value="1"/>
</dbReference>
<evidence type="ECO:0000256" key="10">
    <source>
        <dbReference type="ARBA" id="ARBA00023242"/>
    </source>
</evidence>
<dbReference type="Proteomes" id="UP000591131">
    <property type="component" value="Unassembled WGS sequence"/>
</dbReference>
<feature type="region of interest" description="Disordered" evidence="14">
    <location>
        <begin position="1520"/>
        <end position="1577"/>
    </location>
</feature>
<dbReference type="InterPro" id="IPR004102">
    <property type="entry name" value="Poly(ADP-ribose)pol_reg_dom"/>
</dbReference>
<feature type="region of interest" description="Disordered" evidence="14">
    <location>
        <begin position="376"/>
        <end position="399"/>
    </location>
</feature>
<dbReference type="SUPFAM" id="SSF56399">
    <property type="entry name" value="ADP-ribosylation"/>
    <property type="match status" value="1"/>
</dbReference>
<evidence type="ECO:0000256" key="12">
    <source>
        <dbReference type="ARBA" id="ARBA00033987"/>
    </source>
</evidence>
<feature type="domain" description="PARP alpha-helical" evidence="18">
    <location>
        <begin position="675"/>
        <end position="799"/>
    </location>
</feature>
<dbReference type="GO" id="GO:0070212">
    <property type="term" value="P:protein poly-ADP-ribosylation"/>
    <property type="evidence" value="ECO:0007669"/>
    <property type="project" value="TreeGrafter"/>
</dbReference>
<dbReference type="GO" id="GO:0005730">
    <property type="term" value="C:nucleolus"/>
    <property type="evidence" value="ECO:0007669"/>
    <property type="project" value="TreeGrafter"/>
</dbReference>
<evidence type="ECO:0000256" key="9">
    <source>
        <dbReference type="ARBA" id="ARBA00023027"/>
    </source>
</evidence>
<dbReference type="PROSITE" id="PS51059">
    <property type="entry name" value="PARP_CATALYTIC"/>
    <property type="match status" value="1"/>
</dbReference>
<dbReference type="InterPro" id="IPR012317">
    <property type="entry name" value="Poly(ADP-ribose)pol_cat_dom"/>
</dbReference>
<evidence type="ECO:0000256" key="2">
    <source>
        <dbReference type="ARBA" id="ARBA00022676"/>
    </source>
</evidence>
<dbReference type="PROSITE" id="PS50064">
    <property type="entry name" value="ZF_PARP_2"/>
    <property type="match status" value="2"/>
</dbReference>
<dbReference type="InterPro" id="IPR001357">
    <property type="entry name" value="BRCT_dom"/>
</dbReference>
<dbReference type="Gene3D" id="3.30.1740.10">
    <property type="entry name" value="Zinc finger, PARP-type"/>
    <property type="match status" value="2"/>
</dbReference>
<gene>
    <name evidence="20" type="primary">PME-1</name>
    <name evidence="20" type="ORF">FOL47_010974</name>
</gene>
<dbReference type="Pfam" id="PF00644">
    <property type="entry name" value="PARP"/>
    <property type="match status" value="1"/>
</dbReference>
<dbReference type="GO" id="GO:0016779">
    <property type="term" value="F:nucleotidyltransferase activity"/>
    <property type="evidence" value="ECO:0007669"/>
    <property type="project" value="UniProtKB-KW"/>
</dbReference>
<dbReference type="InterPro" id="IPR050800">
    <property type="entry name" value="ARTD/PARP"/>
</dbReference>
<evidence type="ECO:0000256" key="1">
    <source>
        <dbReference type="ARBA" id="ARBA00004123"/>
    </source>
</evidence>
<name>A0A7J6MNG5_PERCH</name>
<dbReference type="SUPFAM" id="SSF57716">
    <property type="entry name" value="Glucocorticoid receptor-like (DNA-binding domain)"/>
    <property type="match status" value="2"/>
</dbReference>
<evidence type="ECO:0000256" key="13">
    <source>
        <dbReference type="RuleBase" id="RU362114"/>
    </source>
</evidence>
<dbReference type="GO" id="GO:0006302">
    <property type="term" value="P:double-strand break repair"/>
    <property type="evidence" value="ECO:0007669"/>
    <property type="project" value="TreeGrafter"/>
</dbReference>
<feature type="domain" description="PARP-type" evidence="15">
    <location>
        <begin position="10"/>
        <end position="93"/>
    </location>
</feature>
<keyword evidence="21" id="KW-1185">Reference proteome</keyword>
<feature type="compositionally biased region" description="Polar residues" evidence="14">
    <location>
        <begin position="88"/>
        <end position="97"/>
    </location>
</feature>
<feature type="domain" description="BRCT" evidence="16">
    <location>
        <begin position="398"/>
        <end position="490"/>
    </location>
</feature>
<sequence length="1577" mass="172865">MPYYDQNVDFVAEYAKTGRSNCRACHTAIAEKSLRLARMVQSPHFDGKIPSWYHTKCFWRGRTLPQSVSDIYGFSSLKFSDQEEIESHLNNHGPSGRSSSSSSSSAATGLRVEYAKSSRSECRGCYNRIERGEVRLGIDGVKEISAGFNIEATDWHHVRCFLNRGDYSAMRLTSISQLRGSDGLDASDREVLQAAIDERNGVKAGKGVKRQGTPKAKAKKKSRGSVAELEDPGEEYAPSGAAKSDLRRQSDRLFEVMSYLECLSRAELLEELQSNGFGIRKGGEDELRQIVTDCVVFGVPQRCSTCGGQFRIHGETYECGGWISGYTKCTETTRTPARTPWRFSDDLLMVHPELDGIEFPVGDRLFATVEKVKSAAKHEEGDEQNEVQPTEWNRVGDKTNTPLKGMIIGAIGRLSHTRPQLKQIISDAGGKLQDKVDGRVNLVISTIEELEKQASIYAKAKRSRLPVVNESFVTDCVVRKETLPLQSYLCHPEEASGFLSHSAGRKSVSSARSLVSRKSAQSSGREKLRVKNGVVAHDEELAEKAHIYVEGEVVYSETLSRTDAATGMNSYYILQLYESDSGTATKWGRTGNDMIGDEKRERMAGKESAIAQFEKLFEEKTGNPFYEVATGMLPFEMHAGKAFRLDTNIDSAGGGSGDQRSSSQSLVRRMSLSSGSSLPKAVANLVTLICDITAMEQELRDLEIDADKMPLGMISRRGLTAAFAVLREVQEELMRPSRGKGGPRSVIIADLTNRFYTMVPHSIPPGARLPLLNNLRLIDQKVDLVQSLMDLEVSFSVVSGPKAGNGADPVRAQYDRLGCGLSVIDRTSFEFELIEGYVNNTHAPTHTTYKLRVMNCFRVDRDGEDQRFGRHSKDPNRMLLWHGSRMTNWAGILPQGLRIAPPEAPVTGYMFGKGVYFADMVTKSANYCFASMSGDTGLLMLCEVALGKSLELHEALFVYGSDQEKPPPGFQGKKLPKSYRSTKGIGGTCPDPAGNYVTSDGCIVPRGKPVNNPEYKANGSLLYNEYVVYDVSQIKCKKVLQAHDADTADNNGIGFSFTRLHKSHRKLRLNRWRRSKWHKHHGGWPHETGRDAIYAIPSGPGGGPGGSSLTDNFAYLSAPLMKFEVTYPTASVGKYVRGAEDSASLCSVECSMPLHHLLSSDSPEPSATAFGLFRHHHHHPPSIFIIPSGGGCGCGGGSGMAAGFPFTGPIKLPNIAPHYHYHGRHYYGASEEALMCVFGLAREWLGMGRLRSRRVAYAMTAPKGNHSTPAVASFSNSLYGPKGGKTHFTVKGTETLTPSEERTPRKLRKSVPEYFTSLSSPKNPANRPRGIRVVQSARHMSDSPVHPVDGVSAPVLPREDPIGFRGSLSVGPVYCQAHDKPETRPHSYGAEFRPGRRLQSSINVSLRKVHSNDTRNPITGQGLEAGEQRQNSRRGIGTQLSTLIPSETSKWLSAKSVASSSYSPRKYASSHAAVYRELVTVGTMHAMQVSAPAPTRGSGLRVSGDYARLKGSSVGAILTTELPPPSATNASQRGRSVGTSPDFERICRATRSASREARRRMRRAQANAGRDHLHGQA</sequence>
<proteinExistence type="inferred from homology"/>
<comment type="catalytic activity">
    <reaction evidence="12">
        <text>NAD(+) + (ADP-D-ribosyl)n-acceptor = nicotinamide + (ADP-D-ribosyl)n+1-acceptor + H(+).</text>
        <dbReference type="EC" id="2.4.2.30"/>
    </reaction>
</comment>
<dbReference type="InterPro" id="IPR036420">
    <property type="entry name" value="BRCT_dom_sf"/>
</dbReference>
<dbReference type="CDD" id="cd17747">
    <property type="entry name" value="BRCT_PARP1"/>
    <property type="match status" value="1"/>
</dbReference>
<feature type="compositionally biased region" description="Polar residues" evidence="14">
    <location>
        <begin position="1527"/>
        <end position="1539"/>
    </location>
</feature>
<dbReference type="SUPFAM" id="SSF47587">
    <property type="entry name" value="Domain of poly(ADP-ribose) polymerase"/>
    <property type="match status" value="1"/>
</dbReference>
<accession>A0A7J6MNG5</accession>